<proteinExistence type="predicted"/>
<reference evidence="1 2" key="1">
    <citation type="journal article" date="2024" name="Ann. Entomol. Soc. Am.">
        <title>Genomic analyses of the southern and eastern yellowjacket wasps (Hymenoptera: Vespidae) reveal evolutionary signatures of social life.</title>
        <authorList>
            <person name="Catto M.A."/>
            <person name="Caine P.B."/>
            <person name="Orr S.E."/>
            <person name="Hunt B.G."/>
            <person name="Goodisman M.A.D."/>
        </authorList>
    </citation>
    <scope>NUCLEOTIDE SEQUENCE [LARGE SCALE GENOMIC DNA]</scope>
    <source>
        <strain evidence="1">233</strain>
        <tissue evidence="1">Head and thorax</tissue>
    </source>
</reference>
<dbReference type="Proteomes" id="UP001607302">
    <property type="component" value="Unassembled WGS sequence"/>
</dbReference>
<evidence type="ECO:0000313" key="1">
    <source>
        <dbReference type="EMBL" id="KAL2739053.1"/>
    </source>
</evidence>
<organism evidence="1 2">
    <name type="scientific">Vespula squamosa</name>
    <name type="common">Southern yellow jacket</name>
    <name type="synonym">Wasp</name>
    <dbReference type="NCBI Taxonomy" id="30214"/>
    <lineage>
        <taxon>Eukaryota</taxon>
        <taxon>Metazoa</taxon>
        <taxon>Ecdysozoa</taxon>
        <taxon>Arthropoda</taxon>
        <taxon>Hexapoda</taxon>
        <taxon>Insecta</taxon>
        <taxon>Pterygota</taxon>
        <taxon>Neoptera</taxon>
        <taxon>Endopterygota</taxon>
        <taxon>Hymenoptera</taxon>
        <taxon>Apocrita</taxon>
        <taxon>Aculeata</taxon>
        <taxon>Vespoidea</taxon>
        <taxon>Vespidae</taxon>
        <taxon>Vespinae</taxon>
        <taxon>Vespula</taxon>
    </lineage>
</organism>
<dbReference type="EMBL" id="JAUDFV010000025">
    <property type="protein sequence ID" value="KAL2739053.1"/>
    <property type="molecule type" value="Genomic_DNA"/>
</dbReference>
<keyword evidence="2" id="KW-1185">Reference proteome</keyword>
<dbReference type="AlphaFoldDB" id="A0ABD2C3R5"/>
<accession>A0ABD2C3R5</accession>
<gene>
    <name evidence="1" type="ORF">V1478_001619</name>
</gene>
<evidence type="ECO:0000313" key="2">
    <source>
        <dbReference type="Proteomes" id="UP001607302"/>
    </source>
</evidence>
<sequence length="84" mass="10058">MAHTTKMTFSSSQFFKILNSIHFVELEMLYFEKSYKYLQQTLFHSSHTDANEVNHRINHGFQKAIEITKRDVTTIIHNKEQLRQ</sequence>
<protein>
    <submittedName>
        <fullName evidence="1">Uncharacterized protein</fullName>
    </submittedName>
</protein>
<comment type="caution">
    <text evidence="1">The sequence shown here is derived from an EMBL/GenBank/DDBJ whole genome shotgun (WGS) entry which is preliminary data.</text>
</comment>
<name>A0ABD2C3R5_VESSQ</name>